<dbReference type="CDD" id="cd11363">
    <property type="entry name" value="RNase_PH_PNPase_1"/>
    <property type="match status" value="1"/>
</dbReference>
<dbReference type="eggNOG" id="COG1185">
    <property type="taxonomic scope" value="Bacteria"/>
</dbReference>
<dbReference type="STRING" id="696281.Desru_1907"/>
<keyword evidence="6 8" id="KW-0460">Magnesium</keyword>
<dbReference type="InterPro" id="IPR003029">
    <property type="entry name" value="S1_domain"/>
</dbReference>
<dbReference type="HAMAP" id="MF_01595">
    <property type="entry name" value="PNPase"/>
    <property type="match status" value="1"/>
</dbReference>
<dbReference type="CDD" id="cd02393">
    <property type="entry name" value="KH-I_PNPase"/>
    <property type="match status" value="1"/>
</dbReference>
<dbReference type="RefSeq" id="WP_013841929.1">
    <property type="nucleotide sequence ID" value="NC_015589.1"/>
</dbReference>
<evidence type="ECO:0000256" key="7">
    <source>
        <dbReference type="ARBA" id="ARBA00022884"/>
    </source>
</evidence>
<dbReference type="EC" id="2.7.7.8" evidence="8"/>
<comment type="subcellular location">
    <subcellularLocation>
        <location evidence="8">Cytoplasm</location>
    </subcellularLocation>
</comment>
<dbReference type="SMART" id="SM00322">
    <property type="entry name" value="KH"/>
    <property type="match status" value="1"/>
</dbReference>
<comment type="catalytic activity">
    <reaction evidence="8">
        <text>RNA(n+1) + phosphate = RNA(n) + a ribonucleoside 5'-diphosphate</text>
        <dbReference type="Rhea" id="RHEA:22096"/>
        <dbReference type="Rhea" id="RHEA-COMP:14527"/>
        <dbReference type="Rhea" id="RHEA-COMP:17342"/>
        <dbReference type="ChEBI" id="CHEBI:43474"/>
        <dbReference type="ChEBI" id="CHEBI:57930"/>
        <dbReference type="ChEBI" id="CHEBI:140395"/>
        <dbReference type="EC" id="2.7.7.8"/>
    </reaction>
</comment>
<keyword evidence="7 8" id="KW-0694">RNA-binding</keyword>
<dbReference type="InterPro" id="IPR004088">
    <property type="entry name" value="KH_dom_type_1"/>
</dbReference>
<dbReference type="PROSITE" id="PS50084">
    <property type="entry name" value="KH_TYPE_1"/>
    <property type="match status" value="1"/>
</dbReference>
<gene>
    <name evidence="8" type="primary">pnp</name>
    <name evidence="11" type="ordered locus">Desru_1907</name>
</gene>
<evidence type="ECO:0000256" key="6">
    <source>
        <dbReference type="ARBA" id="ARBA00022842"/>
    </source>
</evidence>
<dbReference type="Proteomes" id="UP000009234">
    <property type="component" value="Chromosome"/>
</dbReference>
<evidence type="ECO:0000313" key="11">
    <source>
        <dbReference type="EMBL" id="AEG60166.1"/>
    </source>
</evidence>
<evidence type="ECO:0000313" key="12">
    <source>
        <dbReference type="Proteomes" id="UP000009234"/>
    </source>
</evidence>
<proteinExistence type="inferred from homology"/>
<dbReference type="InterPro" id="IPR012340">
    <property type="entry name" value="NA-bd_OB-fold"/>
</dbReference>
<evidence type="ECO:0000256" key="2">
    <source>
        <dbReference type="ARBA" id="ARBA00022490"/>
    </source>
</evidence>
<dbReference type="EMBL" id="CP002780">
    <property type="protein sequence ID" value="AEG60166.1"/>
    <property type="molecule type" value="Genomic_DNA"/>
</dbReference>
<dbReference type="GO" id="GO:0000287">
    <property type="term" value="F:magnesium ion binding"/>
    <property type="evidence" value="ECO:0007669"/>
    <property type="project" value="UniProtKB-UniRule"/>
</dbReference>
<dbReference type="SUPFAM" id="SSF55666">
    <property type="entry name" value="Ribonuclease PH domain 2-like"/>
    <property type="match status" value="2"/>
</dbReference>
<dbReference type="Pfam" id="PF00013">
    <property type="entry name" value="KH_1"/>
    <property type="match status" value="1"/>
</dbReference>
<evidence type="ECO:0000256" key="8">
    <source>
        <dbReference type="HAMAP-Rule" id="MF_01595"/>
    </source>
</evidence>
<dbReference type="SUPFAM" id="SSF50249">
    <property type="entry name" value="Nucleic acid-binding proteins"/>
    <property type="match status" value="1"/>
</dbReference>
<dbReference type="SUPFAM" id="SSF46915">
    <property type="entry name" value="Polynucleotide phosphorylase/guanosine pentaphosphate synthase (PNPase/GPSI), domain 3"/>
    <property type="match status" value="1"/>
</dbReference>
<reference evidence="12" key="1">
    <citation type="submission" date="2011-05" db="EMBL/GenBank/DDBJ databases">
        <title>Complete sequence of Desulfotomaculum ruminis DSM 2154.</title>
        <authorList>
            <person name="Lucas S."/>
            <person name="Copeland A."/>
            <person name="Lapidus A."/>
            <person name="Cheng J.-F."/>
            <person name="Goodwin L."/>
            <person name="Pitluck S."/>
            <person name="Lu M."/>
            <person name="Detter J.C."/>
            <person name="Han C."/>
            <person name="Tapia R."/>
            <person name="Land M."/>
            <person name="Hauser L."/>
            <person name="Kyrpides N."/>
            <person name="Ivanova N."/>
            <person name="Mikhailova N."/>
            <person name="Pagani I."/>
            <person name="Stams A.J.M."/>
            <person name="Plugge C.M."/>
            <person name="Muyzer G."/>
            <person name="Kuever J."/>
            <person name="Parshina S.N."/>
            <person name="Ivanova A.E."/>
            <person name="Nazina T.N."/>
            <person name="Brambilla E."/>
            <person name="Spring S."/>
            <person name="Klenk H.-P."/>
            <person name="Woyke T."/>
        </authorList>
    </citation>
    <scope>NUCLEOTIDE SEQUENCE [LARGE SCALE GENOMIC DNA]</scope>
    <source>
        <strain evidence="12">ATCC 23193 / DSM 2154 / NCIB 8452 / DL</strain>
    </source>
</reference>
<evidence type="ECO:0000256" key="3">
    <source>
        <dbReference type="ARBA" id="ARBA00022679"/>
    </source>
</evidence>
<dbReference type="InterPro" id="IPR036612">
    <property type="entry name" value="KH_dom_type_1_sf"/>
</dbReference>
<evidence type="ECO:0000256" key="9">
    <source>
        <dbReference type="SAM" id="MobiDB-lite"/>
    </source>
</evidence>
<dbReference type="InterPro" id="IPR015847">
    <property type="entry name" value="ExoRNase_PH_dom2"/>
</dbReference>
<dbReference type="Pfam" id="PF01138">
    <property type="entry name" value="RNase_PH"/>
    <property type="match status" value="2"/>
</dbReference>
<dbReference type="HOGENOM" id="CLU_004217_2_2_9"/>
<comment type="cofactor">
    <cofactor evidence="8">
        <name>Mg(2+)</name>
        <dbReference type="ChEBI" id="CHEBI:18420"/>
    </cofactor>
</comment>
<dbReference type="InterPro" id="IPR027408">
    <property type="entry name" value="PNPase/RNase_PH_dom_sf"/>
</dbReference>
<dbReference type="Pfam" id="PF03726">
    <property type="entry name" value="PNPase"/>
    <property type="match status" value="1"/>
</dbReference>
<evidence type="ECO:0000256" key="1">
    <source>
        <dbReference type="ARBA" id="ARBA00007404"/>
    </source>
</evidence>
<accession>F6DUM8</accession>
<dbReference type="InterPro" id="IPR036456">
    <property type="entry name" value="PNPase_PH_RNA-bd_sf"/>
</dbReference>
<dbReference type="GO" id="GO:0006396">
    <property type="term" value="P:RNA processing"/>
    <property type="evidence" value="ECO:0007669"/>
    <property type="project" value="InterPro"/>
</dbReference>
<dbReference type="Pfam" id="PF00575">
    <property type="entry name" value="S1"/>
    <property type="match status" value="1"/>
</dbReference>
<dbReference type="InterPro" id="IPR015848">
    <property type="entry name" value="PNPase_PH_RNA-bd_bac/org-type"/>
</dbReference>
<dbReference type="InterPro" id="IPR020568">
    <property type="entry name" value="Ribosomal_Su5_D2-typ_SF"/>
</dbReference>
<dbReference type="InterPro" id="IPR001247">
    <property type="entry name" value="ExoRNase_PH_dom1"/>
</dbReference>
<dbReference type="NCBIfam" id="TIGR03591">
    <property type="entry name" value="polynuc_phos"/>
    <property type="match status" value="1"/>
</dbReference>
<protein>
    <recommendedName>
        <fullName evidence="8">Polyribonucleotide nucleotidyltransferase</fullName>
        <ecNumber evidence="8">2.7.7.8</ecNumber>
    </recommendedName>
    <alternativeName>
        <fullName evidence="8">Polynucleotide phosphorylase</fullName>
        <shortName evidence="8">PNPase</shortName>
    </alternativeName>
</protein>
<sequence>MLEESQKLIREMNLGGRTISLETGRLAKQASGAVLVKYGDTVVIVTATVAKNTRDIDFFPLTVDYEERLYAVGKIPGGFIKREGRPSEKAILSGRLIDRPIRPLFPKHMRNEVQVVATVLSVDQDNAPEIAAMIGASAALHISKIPLKKPIGGVIVGRVDGQFVVNPMVRQAENSDMHLVVAGTDDAVMMVEAGAKEVPEDQMLEAIMFGHSVVQEIVNFIEEFRTAALEMGLAHEKMVVPEPESDPDMGEAILPKAEETIREAVLHCSREKLTKKDREAYMDEVMTGLKKSFLEQFPENEKQVLAFIEKAEKKVVRRIITHDKLRIDGRAVDEVRPISVEAGVLPRTHGSGLFTRGQTQILTVATLGCVSEEQILDGLGLDETKRYMHHYNFPPFSTGETKPMRSPGRREIGHGALAERALEPMIPSEEVFPYTLRVVSEALESNGSTSMGSVCGSTLSLMDAGVPLKAPVAGVAMGLIMEEDQFTVLTDIQGLEDHLGDMDFKVAGTANGITALQMDIKIPGITREVFEQALAQAYRGRMHIMGEMLKVIPEPRPEISQYAPSILRTTIHPDKIRDVIGPGGKIIKKLVEETGADIDIEDDGRVFIAAVDREKGKRALQIIQSITAEVEVGKLYEGKVTRVTDFGCFVEVIPGVMGLQGKEGLVHISQLAFQRVEKTEDVVKEGEIITVKATGYDHQGRLKLSRKEALRDMGMAPPVEEAPAGERKERRPFSRPKPTKE</sequence>
<dbReference type="GO" id="GO:0004654">
    <property type="term" value="F:polyribonucleotide nucleotidyltransferase activity"/>
    <property type="evidence" value="ECO:0007669"/>
    <property type="project" value="UniProtKB-UniRule"/>
</dbReference>
<dbReference type="InterPro" id="IPR036345">
    <property type="entry name" value="ExoRNase_PH_dom2_sf"/>
</dbReference>
<name>F6DUM8_DESRL</name>
<dbReference type="GO" id="GO:0005829">
    <property type="term" value="C:cytosol"/>
    <property type="evidence" value="ECO:0007669"/>
    <property type="project" value="TreeGrafter"/>
</dbReference>
<feature type="domain" description="S1 motif" evidence="10">
    <location>
        <begin position="633"/>
        <end position="707"/>
    </location>
</feature>
<dbReference type="PANTHER" id="PTHR11252">
    <property type="entry name" value="POLYRIBONUCLEOTIDE NUCLEOTIDYLTRANSFERASE"/>
    <property type="match status" value="1"/>
</dbReference>
<dbReference type="NCBIfam" id="NF008805">
    <property type="entry name" value="PRK11824.1"/>
    <property type="match status" value="1"/>
</dbReference>
<comment type="similarity">
    <text evidence="1 8">Belongs to the polyribonucleotide nucleotidyltransferase family.</text>
</comment>
<keyword evidence="4 8" id="KW-0548">Nucleotidyltransferase</keyword>
<dbReference type="Pfam" id="PF03725">
    <property type="entry name" value="RNase_PH_C"/>
    <property type="match status" value="2"/>
</dbReference>
<dbReference type="OrthoDB" id="9804305at2"/>
<dbReference type="KEGG" id="dru:Desru_1907"/>
<reference evidence="11 12" key="2">
    <citation type="journal article" date="2012" name="Stand. Genomic Sci.">
        <title>Complete genome sequence of the sulfate-reducing firmicute Desulfotomaculum ruminis type strain (DL(T)).</title>
        <authorList>
            <person name="Spring S."/>
            <person name="Visser M."/>
            <person name="Lu M."/>
            <person name="Copeland A."/>
            <person name="Lapidus A."/>
            <person name="Lucas S."/>
            <person name="Cheng J.F."/>
            <person name="Han C."/>
            <person name="Tapia R."/>
            <person name="Goodwin L.A."/>
            <person name="Pitluck S."/>
            <person name="Ivanova N."/>
            <person name="Land M."/>
            <person name="Hauser L."/>
            <person name="Larimer F."/>
            <person name="Rohde M."/>
            <person name="Goker M."/>
            <person name="Detter J.C."/>
            <person name="Kyrpides N.C."/>
            <person name="Woyke T."/>
            <person name="Schaap P.J."/>
            <person name="Plugge C.M."/>
            <person name="Muyzer G."/>
            <person name="Kuever J."/>
            <person name="Pereira I.A."/>
            <person name="Parshina S.N."/>
            <person name="Bernier-Latmani R."/>
            <person name="Stams A.J."/>
            <person name="Klenk H.P."/>
        </authorList>
    </citation>
    <scope>NUCLEOTIDE SEQUENCE [LARGE SCALE GENOMIC DNA]</scope>
    <source>
        <strain evidence="12">ATCC 23193 / DSM 2154 / NCIB 8452 / DL</strain>
    </source>
</reference>
<dbReference type="Gene3D" id="3.30.1370.10">
    <property type="entry name" value="K Homology domain, type 1"/>
    <property type="match status" value="1"/>
</dbReference>
<dbReference type="PROSITE" id="PS50126">
    <property type="entry name" value="S1"/>
    <property type="match status" value="1"/>
</dbReference>
<comment type="function">
    <text evidence="8">Involved in mRNA degradation. Catalyzes the phosphorolysis of single-stranded polyribonucleotides processively in the 3'- to 5'-direction.</text>
</comment>
<dbReference type="PANTHER" id="PTHR11252:SF0">
    <property type="entry name" value="POLYRIBONUCLEOTIDE NUCLEOTIDYLTRANSFERASE 1, MITOCHONDRIAL"/>
    <property type="match status" value="1"/>
</dbReference>
<dbReference type="GO" id="GO:0000175">
    <property type="term" value="F:3'-5'-RNA exonuclease activity"/>
    <property type="evidence" value="ECO:0007669"/>
    <property type="project" value="TreeGrafter"/>
</dbReference>
<dbReference type="InterPro" id="IPR004087">
    <property type="entry name" value="KH_dom"/>
</dbReference>
<dbReference type="SUPFAM" id="SSF54211">
    <property type="entry name" value="Ribosomal protein S5 domain 2-like"/>
    <property type="match status" value="2"/>
</dbReference>
<dbReference type="Gene3D" id="3.30.230.70">
    <property type="entry name" value="GHMP Kinase, N-terminal domain"/>
    <property type="match status" value="2"/>
</dbReference>
<keyword evidence="12" id="KW-1185">Reference proteome</keyword>
<keyword evidence="2 8" id="KW-0963">Cytoplasm</keyword>
<evidence type="ECO:0000256" key="4">
    <source>
        <dbReference type="ARBA" id="ARBA00022695"/>
    </source>
</evidence>
<dbReference type="SUPFAM" id="SSF54791">
    <property type="entry name" value="Eukaryotic type KH-domain (KH-domain type I)"/>
    <property type="match status" value="1"/>
</dbReference>
<dbReference type="FunFam" id="3.30.1370.10:FF:000001">
    <property type="entry name" value="Polyribonucleotide nucleotidyltransferase"/>
    <property type="match status" value="1"/>
</dbReference>
<dbReference type="AlphaFoldDB" id="F6DUM8"/>
<dbReference type="FunFam" id="3.30.230.70:FF:000001">
    <property type="entry name" value="Polyribonucleotide nucleotidyltransferase"/>
    <property type="match status" value="1"/>
</dbReference>
<keyword evidence="5 8" id="KW-0479">Metal-binding</keyword>
<dbReference type="FunFam" id="3.30.230.70:FF:000002">
    <property type="entry name" value="Polyribonucleotide nucleotidyltransferase"/>
    <property type="match status" value="1"/>
</dbReference>
<organism evidence="11 12">
    <name type="scientific">Desulforamulus ruminis (strain ATCC 23193 / DSM 2154 / NCIMB 8452 / DL)</name>
    <name type="common">Desulfotomaculum ruminis</name>
    <dbReference type="NCBI Taxonomy" id="696281"/>
    <lineage>
        <taxon>Bacteria</taxon>
        <taxon>Bacillati</taxon>
        <taxon>Bacillota</taxon>
        <taxon>Clostridia</taxon>
        <taxon>Eubacteriales</taxon>
        <taxon>Peptococcaceae</taxon>
        <taxon>Desulforamulus</taxon>
    </lineage>
</organism>
<dbReference type="SMART" id="SM00316">
    <property type="entry name" value="S1"/>
    <property type="match status" value="1"/>
</dbReference>
<dbReference type="PIRSF" id="PIRSF005499">
    <property type="entry name" value="PNPase"/>
    <property type="match status" value="1"/>
</dbReference>
<feature type="binding site" evidence="8">
    <location>
        <position position="497"/>
    </location>
    <ligand>
        <name>Mg(2+)</name>
        <dbReference type="ChEBI" id="CHEBI:18420"/>
    </ligand>
</feature>
<dbReference type="GO" id="GO:0006402">
    <property type="term" value="P:mRNA catabolic process"/>
    <property type="evidence" value="ECO:0007669"/>
    <property type="project" value="UniProtKB-UniRule"/>
</dbReference>
<evidence type="ECO:0000259" key="10">
    <source>
        <dbReference type="PROSITE" id="PS50126"/>
    </source>
</evidence>
<keyword evidence="3 8" id="KW-0808">Transferase</keyword>
<dbReference type="CDD" id="cd11364">
    <property type="entry name" value="RNase_PH_PNPase_2"/>
    <property type="match status" value="1"/>
</dbReference>
<evidence type="ECO:0000256" key="5">
    <source>
        <dbReference type="ARBA" id="ARBA00022723"/>
    </source>
</evidence>
<dbReference type="Gene3D" id="2.40.50.140">
    <property type="entry name" value="Nucleic acid-binding proteins"/>
    <property type="match status" value="1"/>
</dbReference>
<dbReference type="GO" id="GO:0003723">
    <property type="term" value="F:RNA binding"/>
    <property type="evidence" value="ECO:0007669"/>
    <property type="project" value="UniProtKB-UniRule"/>
</dbReference>
<dbReference type="InterPro" id="IPR012162">
    <property type="entry name" value="PNPase"/>
</dbReference>
<feature type="region of interest" description="Disordered" evidence="9">
    <location>
        <begin position="708"/>
        <end position="741"/>
    </location>
</feature>
<feature type="binding site" evidence="8">
    <location>
        <position position="503"/>
    </location>
    <ligand>
        <name>Mg(2+)</name>
        <dbReference type="ChEBI" id="CHEBI:18420"/>
    </ligand>
</feature>
<feature type="compositionally biased region" description="Basic and acidic residues" evidence="9">
    <location>
        <begin position="724"/>
        <end position="741"/>
    </location>
</feature>
<dbReference type="CDD" id="cd04472">
    <property type="entry name" value="S1_PNPase"/>
    <property type="match status" value="1"/>
</dbReference>